<dbReference type="PANTHER" id="PTHR10992:SF1086">
    <property type="entry name" value="AB HYDROLASE-1 DOMAIN-CONTAINING PROTEIN"/>
    <property type="match status" value="1"/>
</dbReference>
<dbReference type="GO" id="GO:0016787">
    <property type="term" value="F:hydrolase activity"/>
    <property type="evidence" value="ECO:0007669"/>
    <property type="project" value="UniProtKB-KW"/>
</dbReference>
<comment type="caution">
    <text evidence="2">The sequence shown here is derived from an EMBL/GenBank/DDBJ whole genome shotgun (WGS) entry which is preliminary data.</text>
</comment>
<dbReference type="InterPro" id="IPR000073">
    <property type="entry name" value="AB_hydrolase_1"/>
</dbReference>
<dbReference type="SUPFAM" id="SSF53474">
    <property type="entry name" value="alpha/beta-Hydrolases"/>
    <property type="match status" value="1"/>
</dbReference>
<dbReference type="Pfam" id="PF12697">
    <property type="entry name" value="Abhydrolase_6"/>
    <property type="match status" value="1"/>
</dbReference>
<keyword evidence="2" id="KW-0378">Hydrolase</keyword>
<keyword evidence="3" id="KW-1185">Reference proteome</keyword>
<accession>A0ABT1BPR4</accession>
<dbReference type="InterPro" id="IPR045889">
    <property type="entry name" value="MES/HNL"/>
</dbReference>
<proteinExistence type="predicted"/>
<evidence type="ECO:0000313" key="2">
    <source>
        <dbReference type="EMBL" id="MCO5978212.1"/>
    </source>
</evidence>
<name>A0ABT1BPR4_9BURK</name>
<evidence type="ECO:0000259" key="1">
    <source>
        <dbReference type="Pfam" id="PF12697"/>
    </source>
</evidence>
<evidence type="ECO:0000313" key="3">
    <source>
        <dbReference type="Proteomes" id="UP001204851"/>
    </source>
</evidence>
<dbReference type="Proteomes" id="UP001204851">
    <property type="component" value="Unassembled WGS sequence"/>
</dbReference>
<reference evidence="2 3" key="1">
    <citation type="submission" date="2022-06" db="EMBL/GenBank/DDBJ databases">
        <title>Ideonella sp. NS12-5 Genome sequencing and assembly.</title>
        <authorList>
            <person name="Jung Y."/>
        </authorList>
    </citation>
    <scope>NUCLEOTIDE SEQUENCE [LARGE SCALE GENOMIC DNA]</scope>
    <source>
        <strain evidence="2 3">NS12-5</strain>
    </source>
</reference>
<dbReference type="InterPro" id="IPR029058">
    <property type="entry name" value="AB_hydrolase_fold"/>
</dbReference>
<dbReference type="Gene3D" id="3.40.50.1820">
    <property type="entry name" value="alpha/beta hydrolase"/>
    <property type="match status" value="1"/>
</dbReference>
<organism evidence="2 3">
    <name type="scientific">Ideonella oryzae</name>
    <dbReference type="NCBI Taxonomy" id="2937441"/>
    <lineage>
        <taxon>Bacteria</taxon>
        <taxon>Pseudomonadati</taxon>
        <taxon>Pseudomonadota</taxon>
        <taxon>Betaproteobacteria</taxon>
        <taxon>Burkholderiales</taxon>
        <taxon>Sphaerotilaceae</taxon>
        <taxon>Ideonella</taxon>
    </lineage>
</organism>
<protein>
    <submittedName>
        <fullName evidence="2">Alpha/beta hydrolase</fullName>
    </submittedName>
</protein>
<dbReference type="EMBL" id="JAMXMC010000009">
    <property type="protein sequence ID" value="MCO5978212.1"/>
    <property type="molecule type" value="Genomic_DNA"/>
</dbReference>
<dbReference type="PANTHER" id="PTHR10992">
    <property type="entry name" value="METHYLESTERASE FAMILY MEMBER"/>
    <property type="match status" value="1"/>
</dbReference>
<sequence>MPHIVLIHGAWQGRWAFAAWTPMLEAAGWTVHAVDLPGNDAHPERASDATLAGYTRHVADLLEQLGEPAVVLGHSGGGITASQVAEAAPERVRALVYLAGMMLPSGVGYGDVIAQCQAADPGFHYTGIDPFLQWSADRQTSWVPPDAGVALFMHDCPPAAARQASQRLCAQPETGRVMLNQLTPERFGRIPRIYVECRQDRSVTLPLQRRMQALVPGAHGISLDCGHVPQLACPEALTRALLPALDGLPMPPQARPARA</sequence>
<gene>
    <name evidence="2" type="ORF">M0L44_16050</name>
</gene>
<dbReference type="RefSeq" id="WP_252770819.1">
    <property type="nucleotide sequence ID" value="NZ_JAMXMC010000009.1"/>
</dbReference>
<feature type="domain" description="AB hydrolase-1" evidence="1">
    <location>
        <begin position="4"/>
        <end position="238"/>
    </location>
</feature>